<dbReference type="EMBL" id="KI669581">
    <property type="protein sequence ID" value="ETN10856.1"/>
    <property type="molecule type" value="Genomic_DNA"/>
</dbReference>
<dbReference type="PANTHER" id="PTHR34415">
    <property type="entry name" value="INTEGRASE CATALYTIC DOMAIN-CONTAINING PROTEIN"/>
    <property type="match status" value="1"/>
</dbReference>
<dbReference type="OrthoDB" id="29145at2759"/>
<dbReference type="SMART" id="SM00185">
    <property type="entry name" value="ARM"/>
    <property type="match status" value="6"/>
</dbReference>
<feature type="domain" description="DUF7869" evidence="4">
    <location>
        <begin position="347"/>
        <end position="479"/>
    </location>
</feature>
<reference evidence="6" key="1">
    <citation type="submission" date="2011-12" db="EMBL/GenBank/DDBJ databases">
        <authorList>
            <consortium name="The Broad Institute Genome Sequencing Platform"/>
            <person name="Russ C."/>
            <person name="Tyler B."/>
            <person name="Panabieres F."/>
            <person name="Shan W."/>
            <person name="Tripathy S."/>
            <person name="Grunwald N."/>
            <person name="Machado M."/>
            <person name="Young S.K."/>
            <person name="Zeng Q."/>
            <person name="Gargeya S."/>
            <person name="Fitzgerald M."/>
            <person name="Haas B."/>
            <person name="Abouelleil A."/>
            <person name="Alvarado L."/>
            <person name="Arachchi H.M."/>
            <person name="Berlin A."/>
            <person name="Chapman S.B."/>
            <person name="Gearin G."/>
            <person name="Goldberg J."/>
            <person name="Griggs A."/>
            <person name="Gujja S."/>
            <person name="Hansen M."/>
            <person name="Heiman D."/>
            <person name="Howarth C."/>
            <person name="Larimer J."/>
            <person name="Lui A."/>
            <person name="MacDonald P.J.P."/>
            <person name="McCowen C."/>
            <person name="Montmayeur A."/>
            <person name="Murphy C."/>
            <person name="Neiman D."/>
            <person name="Pearson M."/>
            <person name="Priest M."/>
            <person name="Roberts A."/>
            <person name="Saif S."/>
            <person name="Shea T."/>
            <person name="Sisk P."/>
            <person name="Stolte C."/>
            <person name="Sykes S."/>
            <person name="Wortman J."/>
            <person name="Nusbaum C."/>
            <person name="Birren B."/>
        </authorList>
    </citation>
    <scope>NUCLEOTIDE SEQUENCE [LARGE SCALE GENOMIC DNA]</scope>
    <source>
        <strain evidence="6">INRA-310</strain>
    </source>
</reference>
<dbReference type="Pfam" id="PF16186">
    <property type="entry name" value="Arm_3"/>
    <property type="match status" value="1"/>
</dbReference>
<dbReference type="SUPFAM" id="SSF48371">
    <property type="entry name" value="ARM repeat"/>
    <property type="match status" value="1"/>
</dbReference>
<dbReference type="VEuPathDB" id="FungiDB:PPTG_22709"/>
<dbReference type="InterPro" id="IPR002652">
    <property type="entry name" value="Importin-a_IBB"/>
</dbReference>
<dbReference type="PROSITE" id="PS50176">
    <property type="entry name" value="ARM_REPEAT"/>
    <property type="match status" value="1"/>
</dbReference>
<gene>
    <name evidence="5" type="ORF">PPTG_22709</name>
</gene>
<feature type="repeat" description="ARM" evidence="1">
    <location>
        <begin position="664"/>
        <end position="692"/>
    </location>
</feature>
<name>W2QDC3_PHYN3</name>
<dbReference type="InterPro" id="IPR032413">
    <property type="entry name" value="Arm_3"/>
</dbReference>
<dbReference type="RefSeq" id="XP_008904078.1">
    <property type="nucleotide sequence ID" value="XM_008905830.1"/>
</dbReference>
<accession>W2QDC3</accession>
<dbReference type="Pfam" id="PF01749">
    <property type="entry name" value="IBB"/>
    <property type="match status" value="1"/>
</dbReference>
<dbReference type="Pfam" id="PF00514">
    <property type="entry name" value="Arm"/>
    <property type="match status" value="1"/>
</dbReference>
<reference evidence="5 6" key="2">
    <citation type="submission" date="2013-11" db="EMBL/GenBank/DDBJ databases">
        <title>The Genome Sequence of Phytophthora parasitica INRA-310.</title>
        <authorList>
            <consortium name="The Broad Institute Genomics Platform"/>
            <person name="Russ C."/>
            <person name="Tyler B."/>
            <person name="Panabieres F."/>
            <person name="Shan W."/>
            <person name="Tripathy S."/>
            <person name="Grunwald N."/>
            <person name="Machado M."/>
            <person name="Johnson C.S."/>
            <person name="Arredondo F."/>
            <person name="Hong C."/>
            <person name="Coffey M."/>
            <person name="Young S.K."/>
            <person name="Zeng Q."/>
            <person name="Gargeya S."/>
            <person name="Fitzgerald M."/>
            <person name="Abouelleil A."/>
            <person name="Alvarado L."/>
            <person name="Chapman S.B."/>
            <person name="Gainer-Dewar J."/>
            <person name="Goldberg J."/>
            <person name="Griggs A."/>
            <person name="Gujja S."/>
            <person name="Hansen M."/>
            <person name="Howarth C."/>
            <person name="Imamovic A."/>
            <person name="Ireland A."/>
            <person name="Larimer J."/>
            <person name="McCowan C."/>
            <person name="Murphy C."/>
            <person name="Pearson M."/>
            <person name="Poon T.W."/>
            <person name="Priest M."/>
            <person name="Roberts A."/>
            <person name="Saif S."/>
            <person name="Shea T."/>
            <person name="Sykes S."/>
            <person name="Wortman J."/>
            <person name="Nusbaum C."/>
            <person name="Birren B."/>
        </authorList>
    </citation>
    <scope>NUCLEOTIDE SEQUENCE [LARGE SCALE GENOMIC DNA]</scope>
    <source>
        <strain evidence="5 6">INRA-310</strain>
    </source>
</reference>
<organism evidence="5 6">
    <name type="scientific">Phytophthora nicotianae (strain INRA-310)</name>
    <name type="common">Phytophthora parasitica</name>
    <dbReference type="NCBI Taxonomy" id="761204"/>
    <lineage>
        <taxon>Eukaryota</taxon>
        <taxon>Sar</taxon>
        <taxon>Stramenopiles</taxon>
        <taxon>Oomycota</taxon>
        <taxon>Peronosporomycetes</taxon>
        <taxon>Peronosporales</taxon>
        <taxon>Peronosporaceae</taxon>
        <taxon>Phytophthora</taxon>
    </lineage>
</organism>
<feature type="domain" description="IBB" evidence="3">
    <location>
        <begin position="514"/>
        <end position="557"/>
    </location>
</feature>
<dbReference type="Gene3D" id="1.25.10.10">
    <property type="entry name" value="Leucine-rich Repeat Variant"/>
    <property type="match status" value="2"/>
</dbReference>
<dbReference type="InterPro" id="IPR000225">
    <property type="entry name" value="Armadillo"/>
</dbReference>
<dbReference type="AlphaFoldDB" id="W2QDC3"/>
<dbReference type="InterPro" id="IPR057191">
    <property type="entry name" value="DUF7869"/>
</dbReference>
<dbReference type="Proteomes" id="UP000018817">
    <property type="component" value="Unassembled WGS sequence"/>
</dbReference>
<evidence type="ECO:0000313" key="5">
    <source>
        <dbReference type="EMBL" id="ETN10856.1"/>
    </source>
</evidence>
<evidence type="ECO:0000313" key="6">
    <source>
        <dbReference type="Proteomes" id="UP000018817"/>
    </source>
</evidence>
<dbReference type="Pfam" id="PF25273">
    <property type="entry name" value="DUF7869"/>
    <property type="match status" value="1"/>
</dbReference>
<protein>
    <submittedName>
        <fullName evidence="5">Uncharacterized protein</fullName>
    </submittedName>
</protein>
<feature type="region of interest" description="Disordered" evidence="2">
    <location>
        <begin position="1"/>
        <end position="33"/>
    </location>
</feature>
<sequence length="1146" mass="127832">MDSDDSVWEPVSEGSSAESSTEEVQDGLSDEESLDEFAEDRSINWCGEDFHDKVVGLIQRDKCDDRCLQGKAAELENFLRSTSNMTAQEKKQSVLTSLAMLMKTDTAVRRRGTGERHVFTYYLPLIGRVCRETWCAVYDVSTATITRYRCQIQRGTFSVKVHKGLLNMNATKIEIRWLVSWFRSFASILGDVVPVRVRTQKTIDGNVRKQYTDENYTLLPAYFTWDQLYTEMNAYVLENDLDVREPRPSTFRKLLQQYCPTIRIRSPRSNVCDLCAILHTRMRSCITAELTEELGVHTEAAKEMRLEYKKDLASVSEDHAVIVMDFSQNLTFPSVASTPSQWYFLSLVNVHVFGIYYANKGIQYNYVYEESVAGKGTDEVNSMLYHFIQRIVLANGHRKLTIYADNCGGQNKNNFVIKMLLASAQTGELDVVELKFFVKGHTKNAVDRGFGLMRKKIAKEDVWTADQLLEVINDSSSSSALVHIPKENTMMKFAKTNMSTPKARKSIKVGGNVGVLTGRRNRQETMLSIRKAKKEDAYATRRNLKANHPPAAAQTASRKELLLNLASRSQALLLGIQRPDALTRQKSMRAFVYLLSSGVPPLFDENDSQHEGLWRTILAALPSFVAILNEDLPDANAVQLHSDAAFALRFISSMDKADAVIASGAVPKLVQLFQSGISELQIQAAWCLGNIASASAECCEEIVNVCPPSMVLPHIRMATPSLRRAAVWLLRSLVEFPEVMEKSGVMAPDTKREMMEVLASIILQLSNEKVSNFVSANGQAGEAIKFKKAAAIAPWRIFEINTGKPAPNDIAVVRFVREVDETTVEVMDVDVNFETGENMVFKAKKADMRPLQVMDDAIGEDDELEDEENDLLDEQVLTLCDSCWALVEMTLHNSDVVGGIVSAGLCPRLVELLYISQSSIILAPVLRLLGNIVSAEISYSQAVIDAKLLEVIPSVMTTTSRAVREEACWMLSNIAGGQEEQVVAMMNAPGVINGLVEQMSWAEYGVKREATWAMCNIIVRANVEFVKEVVRMGVLQSFCPLLDEWEDPMVELVILEAIESLLQKDPQEGRIAVEESGCLAKIEELSYDQNDDVSGMASQLIDTWFDNEGDEVDATLAPAVVGSEQTGEALNFQPVQSDVQFNFNQS</sequence>
<dbReference type="GO" id="GO:0061608">
    <property type="term" value="F:nuclear import signal receptor activity"/>
    <property type="evidence" value="ECO:0007669"/>
    <property type="project" value="InterPro"/>
</dbReference>
<dbReference type="InterPro" id="IPR016024">
    <property type="entry name" value="ARM-type_fold"/>
</dbReference>
<feature type="compositionally biased region" description="Acidic residues" evidence="2">
    <location>
        <begin position="20"/>
        <end position="33"/>
    </location>
</feature>
<feature type="compositionally biased region" description="Low complexity" evidence="2">
    <location>
        <begin position="9"/>
        <end position="19"/>
    </location>
</feature>
<dbReference type="InterPro" id="IPR011989">
    <property type="entry name" value="ARM-like"/>
</dbReference>
<dbReference type="GO" id="GO:0006606">
    <property type="term" value="P:protein import into nucleus"/>
    <property type="evidence" value="ECO:0007669"/>
    <property type="project" value="InterPro"/>
</dbReference>
<dbReference type="GeneID" id="20191308"/>
<evidence type="ECO:0000256" key="1">
    <source>
        <dbReference type="PROSITE-ProRule" id="PRU00259"/>
    </source>
</evidence>
<evidence type="ECO:0000259" key="4">
    <source>
        <dbReference type="Pfam" id="PF25273"/>
    </source>
</evidence>
<evidence type="ECO:0000259" key="3">
    <source>
        <dbReference type="Pfam" id="PF01749"/>
    </source>
</evidence>
<dbReference type="PANTHER" id="PTHR34415:SF1">
    <property type="entry name" value="INTEGRASE CATALYTIC DOMAIN-CONTAINING PROTEIN"/>
    <property type="match status" value="1"/>
</dbReference>
<evidence type="ECO:0000256" key="2">
    <source>
        <dbReference type="SAM" id="MobiDB-lite"/>
    </source>
</evidence>
<dbReference type="STRING" id="761204.W2QDC3"/>
<proteinExistence type="predicted"/>